<accession>A0A0F9KVP5</accession>
<proteinExistence type="predicted"/>
<evidence type="ECO:0000313" key="2">
    <source>
        <dbReference type="EMBL" id="KKM85823.1"/>
    </source>
</evidence>
<organism evidence="2">
    <name type="scientific">marine sediment metagenome</name>
    <dbReference type="NCBI Taxonomy" id="412755"/>
    <lineage>
        <taxon>unclassified sequences</taxon>
        <taxon>metagenomes</taxon>
        <taxon>ecological metagenomes</taxon>
    </lineage>
</organism>
<gene>
    <name evidence="2" type="ORF">LCGC14_1285190</name>
</gene>
<dbReference type="AlphaFoldDB" id="A0A0F9KVP5"/>
<comment type="caution">
    <text evidence="2">The sequence shown here is derived from an EMBL/GenBank/DDBJ whole genome shotgun (WGS) entry which is preliminary data.</text>
</comment>
<evidence type="ECO:0000256" key="1">
    <source>
        <dbReference type="SAM" id="Coils"/>
    </source>
</evidence>
<name>A0A0F9KVP5_9ZZZZ</name>
<dbReference type="EMBL" id="LAZR01007350">
    <property type="protein sequence ID" value="KKM85823.1"/>
    <property type="molecule type" value="Genomic_DNA"/>
</dbReference>
<reference evidence="2" key="1">
    <citation type="journal article" date="2015" name="Nature">
        <title>Complex archaea that bridge the gap between prokaryotes and eukaryotes.</title>
        <authorList>
            <person name="Spang A."/>
            <person name="Saw J.H."/>
            <person name="Jorgensen S.L."/>
            <person name="Zaremba-Niedzwiedzka K."/>
            <person name="Martijn J."/>
            <person name="Lind A.E."/>
            <person name="van Eijk R."/>
            <person name="Schleper C."/>
            <person name="Guy L."/>
            <person name="Ettema T.J."/>
        </authorList>
    </citation>
    <scope>NUCLEOTIDE SEQUENCE</scope>
</reference>
<sequence>MVARRSTHEIIQTTEKKNTGRYSVKMDEDKDGLLDIEMVYSYEFTTIERREEVTETTTVVEEDLMEISERLDLNDDNELKEFLTKEDYKVTDTEKEVLKKYAKTGFFYIRIESPLDTRRRLFKQFQHYSIFTSIDTSNLYVYEDLLFNEYELDEGAGINKLVESRHYKDNFIDQFSVYDINEKVMTSSDPLEDQEVSYDGEGTLTISENAYNTTLTIHAERATLFTIINISSINWDVETWGPDDVPMKFDYLNHMTNINREYIEDGDKSYYRFIDADITTESNIEKTIIISIANQYSLYYDYLNNDDPTEPITKFTVTGVFVTPKDGVYYSSQKELYSDEEKVKTDGHYLYYDSDLNGFYETVFILSPDTDEDGIYNVMSVGYNYDGIHDFIPYVLPDIDTGIVDATRNNVERLNTMTSSWKNINLAAIDIFYPKGAEDGWIVKDQIFEIEKIAKGVNNEKRYPELYREVKDREYAEFHKKFNKQVYDAIINQVQLSILPGVAALLVSTIPGYGQALAPIVYATIYFLETWSQQMENKAIDANLQKSRTFYDTDDLDKKGPTSLNEKLTRDTHIISDADEKHPNHLSAYYYTVKGGDPGKDYDAKLIIAPPRAYRGDGKTFKYYNLDYFLLTSGLAALERETDYIVDVTIGTTPKVYYGDLDDDQQKVVEDYIKMSDEERHLVKQTILKSHEELDVGEWTLAMILHDRLEDIDDADHIFKDYYKNTISALEQNIKSVSNNEFDTIRPFFENGVPDYRFVSSKDIELTQTLSPLYRPIIVSEAQRTQLINAGEYTQSELIINPQKVSSWKAYSEIDIAKGKKLRILLSNKGFEYPIDRITIGENDEKIDSRYYEVRNGYLYLSIAIPMSFADAEEMHIYFDTIVAGDSYSGSDTLNTNDETGRYALAQTLSYSISDYFNQFYIASTNAKKSAELEFTATTTIWSTFFSTLILLPLSVTVMAASSTTSTAKIIVSQLAKIPSAILEETFEELYLDPLIEDFFYTHISELTGSDNIASFAALLATSMREGFGGIGRFAAIDHSSQISQSALLSLSDQISTSQGSHQISASQGSDSQSDISLPFLTIFTGFSGGLGGISLGFAALGLDFMADYAVDIMMQMTSEQQATYSLDMDLATALAYQQQISVNDPQTVTSEDLTDSWGSGITAQAPLNDYAMQAQIDLSNMEMENALIIMRLKQENIKREQNELETIKDAHKYSDSDYGTGEIAAIITGP</sequence>
<protein>
    <submittedName>
        <fullName evidence="2">Uncharacterized protein</fullName>
    </submittedName>
</protein>
<feature type="coiled-coil region" evidence="1">
    <location>
        <begin position="1184"/>
        <end position="1211"/>
    </location>
</feature>
<feature type="non-terminal residue" evidence="2">
    <location>
        <position position="1231"/>
    </location>
</feature>
<keyword evidence="1" id="KW-0175">Coiled coil</keyword>